<evidence type="ECO:0000313" key="2">
    <source>
        <dbReference type="WBParaSite" id="ES5_v2.g29392.t1"/>
    </source>
</evidence>
<organism evidence="1 2">
    <name type="scientific">Panagrolaimus sp. ES5</name>
    <dbReference type="NCBI Taxonomy" id="591445"/>
    <lineage>
        <taxon>Eukaryota</taxon>
        <taxon>Metazoa</taxon>
        <taxon>Ecdysozoa</taxon>
        <taxon>Nematoda</taxon>
        <taxon>Chromadorea</taxon>
        <taxon>Rhabditida</taxon>
        <taxon>Tylenchina</taxon>
        <taxon>Panagrolaimomorpha</taxon>
        <taxon>Panagrolaimoidea</taxon>
        <taxon>Panagrolaimidae</taxon>
        <taxon>Panagrolaimus</taxon>
    </lineage>
</organism>
<protein>
    <submittedName>
        <fullName evidence="2">Uncharacterized protein</fullName>
    </submittedName>
</protein>
<reference evidence="2" key="1">
    <citation type="submission" date="2022-11" db="UniProtKB">
        <authorList>
            <consortium name="WormBaseParasite"/>
        </authorList>
    </citation>
    <scope>IDENTIFICATION</scope>
</reference>
<evidence type="ECO:0000313" key="1">
    <source>
        <dbReference type="Proteomes" id="UP000887579"/>
    </source>
</evidence>
<name>A0AC34GIF8_9BILA</name>
<dbReference type="Proteomes" id="UP000887579">
    <property type="component" value="Unplaced"/>
</dbReference>
<proteinExistence type="predicted"/>
<dbReference type="WBParaSite" id="ES5_v2.g29392.t1">
    <property type="protein sequence ID" value="ES5_v2.g29392.t1"/>
    <property type="gene ID" value="ES5_v2.g29392"/>
</dbReference>
<sequence length="197" mass="21463">MLISIFFGCSFLLLCSSEFAGKSSSKLKLRSLSPEDRCIADIQKQIKGRNLSKNLGGIVGVGWDSLTNEVTLPVFSQKYKLCRTVPDGDFLVPDNVMVLPIQEARISKSSEMHENFNSFKKSEGGSMTVSGGGGLPGIATVSGSLSVATKIGKEHMEKHKRTAFSNKIEYDAYTLIGTEKAGFDEVFQDRLNDILNA</sequence>
<accession>A0AC34GIF8</accession>